<evidence type="ECO:0000313" key="1">
    <source>
        <dbReference type="EnsemblProtists" id="HpaP802147"/>
    </source>
</evidence>
<dbReference type="AlphaFoldDB" id="M4B795"/>
<dbReference type="VEuPathDB" id="FungiDB:HpaG802147"/>
<reference evidence="2" key="1">
    <citation type="journal article" date="2010" name="Science">
        <title>Signatures of adaptation to obligate biotrophy in the Hyaloperonospora arabidopsidis genome.</title>
        <authorList>
            <person name="Baxter L."/>
            <person name="Tripathy S."/>
            <person name="Ishaque N."/>
            <person name="Boot N."/>
            <person name="Cabral A."/>
            <person name="Kemen E."/>
            <person name="Thines M."/>
            <person name="Ah-Fong A."/>
            <person name="Anderson R."/>
            <person name="Badejoko W."/>
            <person name="Bittner-Eddy P."/>
            <person name="Boore J.L."/>
            <person name="Chibucos M.C."/>
            <person name="Coates M."/>
            <person name="Dehal P."/>
            <person name="Delehaunty K."/>
            <person name="Dong S."/>
            <person name="Downton P."/>
            <person name="Dumas B."/>
            <person name="Fabro G."/>
            <person name="Fronick C."/>
            <person name="Fuerstenberg S.I."/>
            <person name="Fulton L."/>
            <person name="Gaulin E."/>
            <person name="Govers F."/>
            <person name="Hughes L."/>
            <person name="Humphray S."/>
            <person name="Jiang R.H."/>
            <person name="Judelson H."/>
            <person name="Kamoun S."/>
            <person name="Kyung K."/>
            <person name="Meijer H."/>
            <person name="Minx P."/>
            <person name="Morris P."/>
            <person name="Nelson J."/>
            <person name="Phuntumart V."/>
            <person name="Qutob D."/>
            <person name="Rehmany A."/>
            <person name="Rougon-Cardoso A."/>
            <person name="Ryden P."/>
            <person name="Torto-Alalibo T."/>
            <person name="Studholme D."/>
            <person name="Wang Y."/>
            <person name="Win J."/>
            <person name="Wood J."/>
            <person name="Clifton S.W."/>
            <person name="Rogers J."/>
            <person name="Van den Ackerveken G."/>
            <person name="Jones J.D."/>
            <person name="McDowell J.M."/>
            <person name="Beynon J."/>
            <person name="Tyler B.M."/>
        </authorList>
    </citation>
    <scope>NUCLEOTIDE SEQUENCE [LARGE SCALE GENOMIC DNA]</scope>
    <source>
        <strain evidence="2">Emoy2</strain>
    </source>
</reference>
<dbReference type="EMBL" id="JH597778">
    <property type="status" value="NOT_ANNOTATED_CDS"/>
    <property type="molecule type" value="Genomic_DNA"/>
</dbReference>
<reference evidence="1" key="2">
    <citation type="submission" date="2015-06" db="UniProtKB">
        <authorList>
            <consortium name="EnsemblProtists"/>
        </authorList>
    </citation>
    <scope>IDENTIFICATION</scope>
    <source>
        <strain evidence="1">Emoy2</strain>
    </source>
</reference>
<sequence length="75" mass="8524">MLPAQILHEAARKEQCSERLTFSILRRLVSRLRVCTVEVDDKSQANQNTFDELGFAGFRLFGSHKVRAIYSLPSA</sequence>
<proteinExistence type="predicted"/>
<dbReference type="Proteomes" id="UP000011713">
    <property type="component" value="Unassembled WGS sequence"/>
</dbReference>
<organism evidence="1 2">
    <name type="scientific">Hyaloperonospora arabidopsidis (strain Emoy2)</name>
    <name type="common">Downy mildew agent</name>
    <name type="synonym">Peronospora arabidopsidis</name>
    <dbReference type="NCBI Taxonomy" id="559515"/>
    <lineage>
        <taxon>Eukaryota</taxon>
        <taxon>Sar</taxon>
        <taxon>Stramenopiles</taxon>
        <taxon>Oomycota</taxon>
        <taxon>Peronosporomycetes</taxon>
        <taxon>Peronosporales</taxon>
        <taxon>Peronosporaceae</taxon>
        <taxon>Hyaloperonospora</taxon>
    </lineage>
</organism>
<accession>M4B795</accession>
<evidence type="ECO:0000313" key="2">
    <source>
        <dbReference type="Proteomes" id="UP000011713"/>
    </source>
</evidence>
<protein>
    <submittedName>
        <fullName evidence="1">Uncharacterized protein</fullName>
    </submittedName>
</protein>
<dbReference type="HOGENOM" id="CLU_2676317_0_0_1"/>
<keyword evidence="2" id="KW-1185">Reference proteome</keyword>
<dbReference type="InParanoid" id="M4B795"/>
<dbReference type="EnsemblProtists" id="HpaT802147">
    <property type="protein sequence ID" value="HpaP802147"/>
    <property type="gene ID" value="HpaG802147"/>
</dbReference>
<name>M4B795_HYAAE</name>